<evidence type="ECO:0000259" key="3">
    <source>
        <dbReference type="Pfam" id="PF26571"/>
    </source>
</evidence>
<dbReference type="Gene3D" id="1.10.101.10">
    <property type="entry name" value="PGBD-like superfamily/PGBD"/>
    <property type="match status" value="5"/>
</dbReference>
<organism evidence="4 5">
    <name type="scientific">Ornithinibacter aureus</name>
    <dbReference type="NCBI Taxonomy" id="622664"/>
    <lineage>
        <taxon>Bacteria</taxon>
        <taxon>Bacillati</taxon>
        <taxon>Actinomycetota</taxon>
        <taxon>Actinomycetes</taxon>
        <taxon>Micrococcales</taxon>
        <taxon>Intrasporangiaceae</taxon>
        <taxon>Ornithinibacter</taxon>
    </lineage>
</organism>
<feature type="domain" description="Peptidoglycan binding-like" evidence="2">
    <location>
        <begin position="466"/>
        <end position="516"/>
    </location>
</feature>
<feature type="domain" description="ARB-07466-like C-terminal" evidence="3">
    <location>
        <begin position="144"/>
        <end position="251"/>
    </location>
</feature>
<dbReference type="InterPro" id="IPR036365">
    <property type="entry name" value="PGBD-like_sf"/>
</dbReference>
<evidence type="ECO:0000313" key="4">
    <source>
        <dbReference type="EMBL" id="GAA4403599.1"/>
    </source>
</evidence>
<dbReference type="Pfam" id="PF01471">
    <property type="entry name" value="PG_binding_1"/>
    <property type="match status" value="5"/>
</dbReference>
<dbReference type="InterPro" id="IPR058593">
    <property type="entry name" value="ARB_07466-like_C"/>
</dbReference>
<dbReference type="InterPro" id="IPR002477">
    <property type="entry name" value="Peptidoglycan-bd-like"/>
</dbReference>
<proteinExistence type="predicted"/>
<dbReference type="Proteomes" id="UP001500390">
    <property type="component" value="Unassembled WGS sequence"/>
</dbReference>
<protein>
    <recommendedName>
        <fullName evidence="6">Peptidoglycan-binding protein</fullName>
    </recommendedName>
</protein>
<dbReference type="InterPro" id="IPR036366">
    <property type="entry name" value="PGBDSf"/>
</dbReference>
<name>A0ABP8KC00_9MICO</name>
<feature type="domain" description="Peptidoglycan binding-like" evidence="2">
    <location>
        <begin position="626"/>
        <end position="672"/>
    </location>
</feature>
<gene>
    <name evidence="4" type="ORF">GCM10023153_33710</name>
</gene>
<sequence length="679" mass="71599">MGHQMKYIIVIWQSGLRGSGGRWDNCVAQSSRGTCVTSVIHRDDGPPRLPRGDPPSEEHRPVSSPLTEPFVEPTPSAQAEPRRGRRLPVRTLGAVSASVLAFPLVAGSAEATTIPYPKPTKALPSALDVAAPYQKGTQCLTYNQPGAVAFAKLLNTTYGNRTYGILRTCAAEHGEGRALDWMINANNSEQLALANALTRWLAAPDAQGRPGAMAKRFGINYIIWNRQQWRAYDPGRGWAPYYGVSPHTDHIHFSFNWDGARMRSSWWSGVAVTDPLTNANYTPALPITPPPAPVMTASGYPLLAQGATGPEVVLAQKAIGVTADGKFGPITATALGAWQTKNKLTATKKLDNATWSKMVALKLVPSRVAHPLQQYVNVVLKRGSTGTAVKALQKALGGLTVDGSFGPATESKVKAYQQAKGLTVNGVVDSKVWNALIAGSTTAAPAPTTHPLAKYAGVTLKLWSRGEAVTALQKAIGKLTADGSFGRLTEARVKEYQSEKKLPVTGVVDAAVWKSLMGTTTTTAPAPSGSSVTSLATAYTPYKSTVLKVGSSGAAVKVLQRGLGGLVVDGSFGSLTLTSVKRFQTAKGLAVTGVVDAKTWAALELATHPLLPYWGTVVKRGSTGAAVVALQKALRITADGSFGPITEAAVKSAQASAKLSQTGVVGTLTWKAVEARMPR</sequence>
<feature type="domain" description="Peptidoglycan binding-like" evidence="2">
    <location>
        <begin position="386"/>
        <end position="436"/>
    </location>
</feature>
<evidence type="ECO:0000259" key="2">
    <source>
        <dbReference type="Pfam" id="PF01471"/>
    </source>
</evidence>
<evidence type="ECO:0000313" key="5">
    <source>
        <dbReference type="Proteomes" id="UP001500390"/>
    </source>
</evidence>
<dbReference type="SUPFAM" id="SSF47090">
    <property type="entry name" value="PGBD-like"/>
    <property type="match status" value="5"/>
</dbReference>
<reference evidence="5" key="1">
    <citation type="journal article" date="2019" name="Int. J. Syst. Evol. Microbiol.">
        <title>The Global Catalogue of Microorganisms (GCM) 10K type strain sequencing project: providing services to taxonomists for standard genome sequencing and annotation.</title>
        <authorList>
            <consortium name="The Broad Institute Genomics Platform"/>
            <consortium name="The Broad Institute Genome Sequencing Center for Infectious Disease"/>
            <person name="Wu L."/>
            <person name="Ma J."/>
        </authorList>
    </citation>
    <scope>NUCLEOTIDE SEQUENCE [LARGE SCALE GENOMIC DNA]</scope>
    <source>
        <strain evidence="5">JCM 17738</strain>
    </source>
</reference>
<feature type="region of interest" description="Disordered" evidence="1">
    <location>
        <begin position="38"/>
        <end position="85"/>
    </location>
</feature>
<keyword evidence="5" id="KW-1185">Reference proteome</keyword>
<evidence type="ECO:0000256" key="1">
    <source>
        <dbReference type="SAM" id="MobiDB-lite"/>
    </source>
</evidence>
<dbReference type="EMBL" id="BAABFX010000052">
    <property type="protein sequence ID" value="GAA4403599.1"/>
    <property type="molecule type" value="Genomic_DNA"/>
</dbReference>
<feature type="domain" description="Peptidoglycan binding-like" evidence="2">
    <location>
        <begin position="554"/>
        <end position="603"/>
    </location>
</feature>
<dbReference type="Pfam" id="PF26571">
    <property type="entry name" value="VldE"/>
    <property type="match status" value="1"/>
</dbReference>
<comment type="caution">
    <text evidence="4">The sequence shown here is derived from an EMBL/GenBank/DDBJ whole genome shotgun (WGS) entry which is preliminary data.</text>
</comment>
<evidence type="ECO:0008006" key="6">
    <source>
        <dbReference type="Google" id="ProtNLM"/>
    </source>
</evidence>
<feature type="compositionally biased region" description="Basic and acidic residues" evidence="1">
    <location>
        <begin position="40"/>
        <end position="61"/>
    </location>
</feature>
<feature type="domain" description="Peptidoglycan binding-like" evidence="2">
    <location>
        <begin position="322"/>
        <end position="358"/>
    </location>
</feature>
<accession>A0ABP8KC00</accession>